<evidence type="ECO:0000313" key="4">
    <source>
        <dbReference type="Proteomes" id="UP000224740"/>
    </source>
</evidence>
<dbReference type="InterPro" id="IPR043128">
    <property type="entry name" value="Rev_trsase/Diguanyl_cyclase"/>
</dbReference>
<dbReference type="InterPro" id="IPR029787">
    <property type="entry name" value="Nucleotide_cyclase"/>
</dbReference>
<reference evidence="4" key="1">
    <citation type="submission" date="2017-09" db="EMBL/GenBank/DDBJ databases">
        <title>Arcobacter canalis sp. nov., a new species isolated from a water canal contaminated with urban sewage.</title>
        <authorList>
            <person name="Perez-Cataluna A."/>
            <person name="Salas-Masso N."/>
            <person name="Figueras M.J."/>
        </authorList>
    </citation>
    <scope>NUCLEOTIDE SEQUENCE [LARGE SCALE GENOMIC DNA]</scope>
    <source>
        <strain evidence="4">CECT 7727</strain>
    </source>
</reference>
<gene>
    <name evidence="2" type="ORF">AMRN_1031</name>
    <name evidence="3" type="ORF">CPH92_12020</name>
</gene>
<reference evidence="3" key="2">
    <citation type="submission" date="2017-09" db="EMBL/GenBank/DDBJ databases">
        <authorList>
            <person name="Perez-Cataluna A."/>
            <person name="Figueras M.J."/>
            <person name="Salas-Masso N."/>
        </authorList>
    </citation>
    <scope>NUCLEOTIDE SEQUENCE</scope>
    <source>
        <strain evidence="3">CECT 7727</strain>
    </source>
</reference>
<reference evidence="2 5" key="3">
    <citation type="submission" date="2018-08" db="EMBL/GenBank/DDBJ databases">
        <title>Complete genome of the Arcobacter marinus type strain JCM 15502.</title>
        <authorList>
            <person name="Miller W.G."/>
            <person name="Yee E."/>
            <person name="Huynh S."/>
            <person name="Parker C.T."/>
        </authorList>
    </citation>
    <scope>NUCLEOTIDE SEQUENCE [LARGE SCALE GENOMIC DNA]</scope>
    <source>
        <strain evidence="2 5">JCM 15502</strain>
    </source>
</reference>
<dbReference type="Gene3D" id="3.30.70.270">
    <property type="match status" value="1"/>
</dbReference>
<dbReference type="AlphaFoldDB" id="A0A347TJK4"/>
<evidence type="ECO:0000259" key="1">
    <source>
        <dbReference type="PROSITE" id="PS50887"/>
    </source>
</evidence>
<dbReference type="Proteomes" id="UP000224740">
    <property type="component" value="Unassembled WGS sequence"/>
</dbReference>
<dbReference type="RefSeq" id="WP_099312163.1">
    <property type="nucleotide sequence ID" value="NZ_CP032101.1"/>
</dbReference>
<dbReference type="EMBL" id="CP032101">
    <property type="protein sequence ID" value="AXX86782.1"/>
    <property type="molecule type" value="Genomic_DNA"/>
</dbReference>
<dbReference type="InterPro" id="IPR000160">
    <property type="entry name" value="GGDEF_dom"/>
</dbReference>
<feature type="domain" description="GGDEF" evidence="1">
    <location>
        <begin position="143"/>
        <end position="264"/>
    </location>
</feature>
<dbReference type="SUPFAM" id="SSF55073">
    <property type="entry name" value="Nucleotide cyclase"/>
    <property type="match status" value="1"/>
</dbReference>
<evidence type="ECO:0000313" key="3">
    <source>
        <dbReference type="EMBL" id="PHO14422.1"/>
    </source>
</evidence>
<sequence>MKRILKKVTDETVNELLQNEIILPSTYFQCFDKHAKTLEIDLEDKDFHKRLDSFIAKEYADINDYARKTLESLDKVTIATKDAKLAIENKDESSLQKIYHEMQDLKKELDTITSKVFKDEVTQAFNKKWIYNRFLNNEYNFKKDGVLTLIRVENADYIYENYGQLIFDNLQIFLVKYITKKIKEEKLNYSIARFINNQFIIFFDNEDLKECSHVINNIKNLIEDTTLKSKSGILIKPKFTYEINTYSKNESFSELIENSFINIC</sequence>
<name>A0A347TJK4_9BACT</name>
<dbReference type="PROSITE" id="PS50887">
    <property type="entry name" value="GGDEF"/>
    <property type="match status" value="1"/>
</dbReference>
<accession>A0A347TJK4</accession>
<evidence type="ECO:0000313" key="2">
    <source>
        <dbReference type="EMBL" id="AXX86782.1"/>
    </source>
</evidence>
<dbReference type="KEGG" id="amar:AMRN_1031"/>
<proteinExistence type="predicted"/>
<organism evidence="2 5">
    <name type="scientific">Malaciobacter marinus</name>
    <dbReference type="NCBI Taxonomy" id="505249"/>
    <lineage>
        <taxon>Bacteria</taxon>
        <taxon>Pseudomonadati</taxon>
        <taxon>Campylobacterota</taxon>
        <taxon>Epsilonproteobacteria</taxon>
        <taxon>Campylobacterales</taxon>
        <taxon>Arcobacteraceae</taxon>
        <taxon>Malaciobacter</taxon>
    </lineage>
</organism>
<protein>
    <recommendedName>
        <fullName evidence="1">GGDEF domain-containing protein</fullName>
    </recommendedName>
</protein>
<dbReference type="Proteomes" id="UP000264693">
    <property type="component" value="Chromosome"/>
</dbReference>
<evidence type="ECO:0000313" key="5">
    <source>
        <dbReference type="Proteomes" id="UP000264693"/>
    </source>
</evidence>
<dbReference type="EMBL" id="NXAO01000057">
    <property type="protein sequence ID" value="PHO14422.1"/>
    <property type="molecule type" value="Genomic_DNA"/>
</dbReference>
<keyword evidence="4" id="KW-1185">Reference proteome</keyword>